<keyword evidence="6" id="KW-1015">Disulfide bond</keyword>
<dbReference type="Gene3D" id="3.90.70.10">
    <property type="entry name" value="Cysteine proteinases"/>
    <property type="match status" value="1"/>
</dbReference>
<dbReference type="FunFam" id="3.90.70.10:FF:000096">
    <property type="entry name" value="Cathepsin B-like cysteine protease"/>
    <property type="match status" value="1"/>
</dbReference>
<evidence type="ECO:0000256" key="2">
    <source>
        <dbReference type="ARBA" id="ARBA00022670"/>
    </source>
</evidence>
<dbReference type="PRINTS" id="PR00705">
    <property type="entry name" value="PAPAIN"/>
</dbReference>
<keyword evidence="3" id="KW-0732">Signal</keyword>
<evidence type="ECO:0000256" key="1">
    <source>
        <dbReference type="ARBA" id="ARBA00008455"/>
    </source>
</evidence>
<keyword evidence="5" id="KW-0788">Thiol protease</keyword>
<accession>F4Q379</accession>
<sequence>MEWIKIYILHRKMRIFAITITLAILLNVAFAINMGAPVLNDKFIQNHNSKNAPWVAKRNARFEGHTIGQVMAMMGTKKVINNNAAPSIKIVDASIPSTFDAREQWPGCVHAVLNQEQCGSCWAFSSSEALSDRLCIASKGQVNVTLSPQALVACDDIGNQGCNGGVPQLAWEYMEWKGLPTFECYPYTAGNGTDGTCQRQCADGSAMTYYRAKPFSMTTCNSVACIQNEIITYGPVVGTMMVYQDFMSYSSGVYVYDGTAELLGGHAIEIVGWGTDATSKLDYWIVKNSWSAAWGGLDGYFWIQRGTNMCGIDHDASASQAKL</sequence>
<dbReference type="SMART" id="SM00645">
    <property type="entry name" value="Pept_C1"/>
    <property type="match status" value="1"/>
</dbReference>
<comment type="function">
    <text evidence="7">Thiol protease which is required for parasite excystation and invasion of the proximal small intestine of the human host.</text>
</comment>
<dbReference type="PROSITE" id="PS00139">
    <property type="entry name" value="THIOL_PROTEASE_CYS"/>
    <property type="match status" value="1"/>
</dbReference>
<organism evidence="9 10">
    <name type="scientific">Cavenderia fasciculata</name>
    <name type="common">Slime mold</name>
    <name type="synonym">Dictyostelium fasciculatum</name>
    <dbReference type="NCBI Taxonomy" id="261658"/>
    <lineage>
        <taxon>Eukaryota</taxon>
        <taxon>Amoebozoa</taxon>
        <taxon>Evosea</taxon>
        <taxon>Eumycetozoa</taxon>
        <taxon>Dictyostelia</taxon>
        <taxon>Acytosteliales</taxon>
        <taxon>Cavenderiaceae</taxon>
        <taxon>Cavenderia</taxon>
    </lineage>
</organism>
<dbReference type="InterPro" id="IPR038765">
    <property type="entry name" value="Papain-like_cys_pep_sf"/>
</dbReference>
<dbReference type="GO" id="GO:0004197">
    <property type="term" value="F:cysteine-type endopeptidase activity"/>
    <property type="evidence" value="ECO:0007669"/>
    <property type="project" value="InterPro"/>
</dbReference>
<dbReference type="PANTHER" id="PTHR12411">
    <property type="entry name" value="CYSTEINE PROTEASE FAMILY C1-RELATED"/>
    <property type="match status" value="1"/>
</dbReference>
<keyword evidence="2" id="KW-0645">Protease</keyword>
<evidence type="ECO:0000256" key="6">
    <source>
        <dbReference type="ARBA" id="ARBA00023157"/>
    </source>
</evidence>
<gene>
    <name evidence="9" type="ORF">DFA_08585</name>
</gene>
<dbReference type="OrthoDB" id="15078at2759"/>
<dbReference type="Pfam" id="PF08127">
    <property type="entry name" value="Propeptide_C1"/>
    <property type="match status" value="1"/>
</dbReference>
<dbReference type="MEROPS" id="C01.A58"/>
<reference evidence="10" key="1">
    <citation type="journal article" date="2011" name="Genome Res.">
        <title>Phylogeny-wide analysis of social amoeba genomes highlights ancient origins for complex intercellular communication.</title>
        <authorList>
            <person name="Heidel A.J."/>
            <person name="Lawal H.M."/>
            <person name="Felder M."/>
            <person name="Schilde C."/>
            <person name="Helps N.R."/>
            <person name="Tunggal B."/>
            <person name="Rivero F."/>
            <person name="John U."/>
            <person name="Schleicher M."/>
            <person name="Eichinger L."/>
            <person name="Platzer M."/>
            <person name="Noegel A.A."/>
            <person name="Schaap P."/>
            <person name="Gloeckner G."/>
        </authorList>
    </citation>
    <scope>NUCLEOTIDE SEQUENCE [LARGE SCALE GENOMIC DNA]</scope>
    <source>
        <strain evidence="10">SH3</strain>
    </source>
</reference>
<dbReference type="GO" id="GO:0006508">
    <property type="term" value="P:proteolysis"/>
    <property type="evidence" value="ECO:0007669"/>
    <property type="project" value="UniProtKB-KW"/>
</dbReference>
<feature type="domain" description="Peptidase C1A papain C-terminal" evidence="8">
    <location>
        <begin position="95"/>
        <end position="320"/>
    </location>
</feature>
<evidence type="ECO:0000256" key="7">
    <source>
        <dbReference type="ARBA" id="ARBA00060028"/>
    </source>
</evidence>
<evidence type="ECO:0000256" key="5">
    <source>
        <dbReference type="ARBA" id="ARBA00022807"/>
    </source>
</evidence>
<dbReference type="GeneID" id="14869628"/>
<keyword evidence="4" id="KW-0378">Hydrolase</keyword>
<protein>
    <recommendedName>
        <fullName evidence="8">Peptidase C1A papain C-terminal domain-containing protein</fullName>
    </recommendedName>
</protein>
<name>F4Q379_CACFS</name>
<keyword evidence="10" id="KW-1185">Reference proteome</keyword>
<comment type="similarity">
    <text evidence="1">Belongs to the peptidase C1 family.</text>
</comment>
<dbReference type="AlphaFoldDB" id="F4Q379"/>
<dbReference type="OMA" id="PQLAWEY"/>
<evidence type="ECO:0000259" key="8">
    <source>
        <dbReference type="SMART" id="SM00645"/>
    </source>
</evidence>
<dbReference type="PROSITE" id="PS00639">
    <property type="entry name" value="THIOL_PROTEASE_HIS"/>
    <property type="match status" value="1"/>
</dbReference>
<dbReference type="KEGG" id="dfa:DFA_08585"/>
<dbReference type="Proteomes" id="UP000007797">
    <property type="component" value="Unassembled WGS sequence"/>
</dbReference>
<dbReference type="SUPFAM" id="SSF54001">
    <property type="entry name" value="Cysteine proteinases"/>
    <property type="match status" value="1"/>
</dbReference>
<dbReference type="Pfam" id="PF00112">
    <property type="entry name" value="Peptidase_C1"/>
    <property type="match status" value="1"/>
</dbReference>
<dbReference type="InterPro" id="IPR000169">
    <property type="entry name" value="Pept_cys_AS"/>
</dbReference>
<proteinExistence type="inferred from homology"/>
<dbReference type="InterPro" id="IPR025660">
    <property type="entry name" value="Pept_his_AS"/>
</dbReference>
<dbReference type="InterPro" id="IPR013128">
    <property type="entry name" value="Peptidase_C1A"/>
</dbReference>
<dbReference type="STRING" id="1054147.F4Q379"/>
<dbReference type="RefSeq" id="XP_004356073.1">
    <property type="nucleotide sequence ID" value="XM_004356020.1"/>
</dbReference>
<dbReference type="CDD" id="cd02620">
    <property type="entry name" value="Peptidase_C1A_CathepsinB"/>
    <property type="match status" value="1"/>
</dbReference>
<evidence type="ECO:0000313" key="10">
    <source>
        <dbReference type="Proteomes" id="UP000007797"/>
    </source>
</evidence>
<evidence type="ECO:0000256" key="4">
    <source>
        <dbReference type="ARBA" id="ARBA00022801"/>
    </source>
</evidence>
<dbReference type="EMBL" id="GL883021">
    <property type="protein sequence ID" value="EGG17589.1"/>
    <property type="molecule type" value="Genomic_DNA"/>
</dbReference>
<dbReference type="InterPro" id="IPR000668">
    <property type="entry name" value="Peptidase_C1A_C"/>
</dbReference>
<dbReference type="InterPro" id="IPR012599">
    <property type="entry name" value="Propeptide_C1A"/>
</dbReference>
<evidence type="ECO:0000256" key="3">
    <source>
        <dbReference type="ARBA" id="ARBA00022729"/>
    </source>
</evidence>
<evidence type="ECO:0000313" key="9">
    <source>
        <dbReference type="EMBL" id="EGG17589.1"/>
    </source>
</evidence>